<comment type="similarity">
    <text evidence="3 15">Belongs to the homoserine dehydrogenase family.</text>
</comment>
<evidence type="ECO:0000256" key="13">
    <source>
        <dbReference type="PIRSR" id="PIRSR000098-2"/>
    </source>
</evidence>
<dbReference type="InterPro" id="IPR001342">
    <property type="entry name" value="HDH_cat"/>
</dbReference>
<evidence type="ECO:0000313" key="19">
    <source>
        <dbReference type="Proteomes" id="UP000705508"/>
    </source>
</evidence>
<keyword evidence="9" id="KW-0915">Sodium</keyword>
<dbReference type="FunFam" id="3.30.360.10:FF:000005">
    <property type="entry name" value="Homoserine dehydrogenase"/>
    <property type="match status" value="1"/>
</dbReference>
<keyword evidence="8 14" id="KW-0560">Oxidoreductase</keyword>
<dbReference type="InterPro" id="IPR016204">
    <property type="entry name" value="HDH"/>
</dbReference>
<dbReference type="Pfam" id="PF00742">
    <property type="entry name" value="Homoserine_dh"/>
    <property type="match status" value="1"/>
</dbReference>
<dbReference type="PANTHER" id="PTHR43331:SF1">
    <property type="entry name" value="HOMOSERINE DEHYDROGENASE"/>
    <property type="match status" value="1"/>
</dbReference>
<dbReference type="Pfam" id="PF03447">
    <property type="entry name" value="NAD_binding_3"/>
    <property type="match status" value="1"/>
</dbReference>
<feature type="domain" description="Aspartate/homoserine dehydrogenase NAD-binding" evidence="17">
    <location>
        <begin position="8"/>
        <end position="124"/>
    </location>
</feature>
<dbReference type="SUPFAM" id="SSF55347">
    <property type="entry name" value="Glyceraldehyde-3-phosphate dehydrogenase-like, C-terminal domain"/>
    <property type="match status" value="1"/>
</dbReference>
<comment type="catalytic activity">
    <reaction evidence="11">
        <text>L-homoserine + NADP(+) = L-aspartate 4-semialdehyde + NADPH + H(+)</text>
        <dbReference type="Rhea" id="RHEA:15761"/>
        <dbReference type="ChEBI" id="CHEBI:15378"/>
        <dbReference type="ChEBI" id="CHEBI:57476"/>
        <dbReference type="ChEBI" id="CHEBI:57783"/>
        <dbReference type="ChEBI" id="CHEBI:58349"/>
        <dbReference type="ChEBI" id="CHEBI:537519"/>
        <dbReference type="EC" id="1.1.1.3"/>
    </reaction>
    <physiologicalReaction direction="right-to-left" evidence="11">
        <dbReference type="Rhea" id="RHEA:15763"/>
    </physiologicalReaction>
</comment>
<feature type="binding site" evidence="13">
    <location>
        <begin position="7"/>
        <end position="14"/>
    </location>
    <ligand>
        <name>NADP(+)</name>
        <dbReference type="ChEBI" id="CHEBI:58349"/>
    </ligand>
</feature>
<comment type="pathway">
    <text evidence="1 14">Amino-acid biosynthesis; L-threonine biosynthesis; L-threonine from L-aspartate: step 3/5.</text>
</comment>
<evidence type="ECO:0000256" key="5">
    <source>
        <dbReference type="ARBA" id="ARBA00013376"/>
    </source>
</evidence>
<dbReference type="PROSITE" id="PS01042">
    <property type="entry name" value="HOMOSER_DHGENASE"/>
    <property type="match status" value="1"/>
</dbReference>
<evidence type="ECO:0000256" key="14">
    <source>
        <dbReference type="RuleBase" id="RU000579"/>
    </source>
</evidence>
<dbReference type="SUPFAM" id="SSF51735">
    <property type="entry name" value="NAD(P)-binding Rossmann-fold domains"/>
    <property type="match status" value="1"/>
</dbReference>
<keyword evidence="7 14" id="KW-0791">Threonine biosynthesis</keyword>
<evidence type="ECO:0000256" key="2">
    <source>
        <dbReference type="ARBA" id="ARBA00005062"/>
    </source>
</evidence>
<reference evidence="18" key="1">
    <citation type="submission" date="2020-08" db="EMBL/GenBank/DDBJ databases">
        <authorList>
            <person name="Cejkova D."/>
            <person name="Kubasova T."/>
            <person name="Jahodarova E."/>
            <person name="Rychlik I."/>
        </authorList>
    </citation>
    <scope>NUCLEOTIDE SEQUENCE</scope>
    <source>
        <strain evidence="18">An582</strain>
    </source>
</reference>
<dbReference type="EMBL" id="JACJKS010000006">
    <property type="protein sequence ID" value="MBM6948245.1"/>
    <property type="molecule type" value="Genomic_DNA"/>
</dbReference>
<evidence type="ECO:0000256" key="10">
    <source>
        <dbReference type="ARBA" id="ARBA00023167"/>
    </source>
</evidence>
<feature type="binding site" evidence="13">
    <location>
        <position position="185"/>
    </location>
    <ligand>
        <name>L-homoserine</name>
        <dbReference type="ChEBI" id="CHEBI:57476"/>
    </ligand>
</feature>
<evidence type="ECO:0000256" key="11">
    <source>
        <dbReference type="ARBA" id="ARBA00048841"/>
    </source>
</evidence>
<comment type="pathway">
    <text evidence="2 14">Amino-acid biosynthesis; L-methionine biosynthesis via de novo pathway; L-homoserine from L-aspartate: step 3/3.</text>
</comment>
<feature type="binding site" evidence="13">
    <location>
        <position position="100"/>
    </location>
    <ligand>
        <name>NADPH</name>
        <dbReference type="ChEBI" id="CHEBI:57783"/>
    </ligand>
</feature>
<keyword evidence="13 14" id="KW-0521">NADP</keyword>
<dbReference type="GO" id="GO:0009088">
    <property type="term" value="P:threonine biosynthetic process"/>
    <property type="evidence" value="ECO:0007669"/>
    <property type="project" value="UniProtKB-KW"/>
</dbReference>
<evidence type="ECO:0000256" key="3">
    <source>
        <dbReference type="ARBA" id="ARBA00006753"/>
    </source>
</evidence>
<evidence type="ECO:0000256" key="6">
    <source>
        <dbReference type="ARBA" id="ARBA00022605"/>
    </source>
</evidence>
<evidence type="ECO:0000256" key="12">
    <source>
        <dbReference type="PIRSR" id="PIRSR000098-1"/>
    </source>
</evidence>
<comment type="caution">
    <text evidence="18">The sequence shown here is derived from an EMBL/GenBank/DDBJ whole genome shotgun (WGS) entry which is preliminary data.</text>
</comment>
<name>A0A938XCC0_9CLOT</name>
<dbReference type="NCBIfam" id="NF004976">
    <property type="entry name" value="PRK06349.1"/>
    <property type="match status" value="1"/>
</dbReference>
<dbReference type="InterPro" id="IPR036291">
    <property type="entry name" value="NAD(P)-bd_dom_sf"/>
</dbReference>
<evidence type="ECO:0000256" key="9">
    <source>
        <dbReference type="ARBA" id="ARBA00023053"/>
    </source>
</evidence>
<protein>
    <recommendedName>
        <fullName evidence="5 14">Homoserine dehydrogenase</fullName>
        <ecNumber evidence="4 14">1.1.1.3</ecNumber>
    </recommendedName>
</protein>
<gene>
    <name evidence="18" type="ORF">H6A20_06185</name>
</gene>
<evidence type="ECO:0000313" key="18">
    <source>
        <dbReference type="EMBL" id="MBM6948245.1"/>
    </source>
</evidence>
<evidence type="ECO:0000256" key="7">
    <source>
        <dbReference type="ARBA" id="ARBA00022697"/>
    </source>
</evidence>
<dbReference type="AlphaFoldDB" id="A0A938XCC0"/>
<dbReference type="Gene3D" id="3.30.70.260">
    <property type="match status" value="1"/>
</dbReference>
<dbReference type="Gene3D" id="3.40.50.720">
    <property type="entry name" value="NAD(P)-binding Rossmann-like Domain"/>
    <property type="match status" value="1"/>
</dbReference>
<dbReference type="PANTHER" id="PTHR43331">
    <property type="entry name" value="HOMOSERINE DEHYDROGENASE"/>
    <property type="match status" value="1"/>
</dbReference>
<dbReference type="Gene3D" id="3.30.360.10">
    <property type="entry name" value="Dihydrodipicolinate Reductase, domain 2"/>
    <property type="match status" value="1"/>
</dbReference>
<dbReference type="GO" id="GO:0009086">
    <property type="term" value="P:methionine biosynthetic process"/>
    <property type="evidence" value="ECO:0007669"/>
    <property type="project" value="UniProtKB-KW"/>
</dbReference>
<dbReference type="InterPro" id="IPR019811">
    <property type="entry name" value="HDH_CS"/>
</dbReference>
<organism evidence="18 19">
    <name type="scientific">Mordavella massiliensis</name>
    <dbReference type="NCBI Taxonomy" id="1871024"/>
    <lineage>
        <taxon>Bacteria</taxon>
        <taxon>Bacillati</taxon>
        <taxon>Bacillota</taxon>
        <taxon>Clostridia</taxon>
        <taxon>Eubacteriales</taxon>
        <taxon>Clostridiaceae</taxon>
        <taxon>Mordavella</taxon>
    </lineage>
</organism>
<dbReference type="InterPro" id="IPR005106">
    <property type="entry name" value="Asp/hSer_DH_NAD-bd"/>
</dbReference>
<evidence type="ECO:0000259" key="17">
    <source>
        <dbReference type="Pfam" id="PF03447"/>
    </source>
</evidence>
<evidence type="ECO:0000259" key="16">
    <source>
        <dbReference type="Pfam" id="PF00742"/>
    </source>
</evidence>
<accession>A0A938XCC0</accession>
<keyword evidence="10 14" id="KW-0486">Methionine biosynthesis</keyword>
<dbReference type="EC" id="1.1.1.3" evidence="4 14"/>
<sequence>MVKIAVLGYGTVGSGVVEVIRTNQDVIGERLGEELCIKYVLDLKEFPGDPVQEIITHDFEEIVSDDEVKIVVEVMGGIEPAYTFVKRCLEAGKSVATSNKALVAKHGAQLQEIAREHNVNFLFEASVGGGIPILRPLRSSLTGDVIEEIAGILNGTTNYMMTKMFYEGADYDEVLREAQANGFAERNPEADVEGYDACRKIAILSSIISGKQVDFEDIYCEGITKITVEDMKYARAMGMTIKLLATCRRDGEKLNAMVAPCLLRAEHPLFAVNGVFNSIFVHGNMLGDAMFYGSGAGKLPTASAVVGDVIEEARNLDRNLGVMWTQEKLALEDMKEVERRFFVRMKGSLETMRRSVDDAFGAVQYVRAEGLEDEFGFVTEKMPEGAYDAKAESFRGQIAAMIRVEE</sequence>
<dbReference type="GO" id="GO:0004412">
    <property type="term" value="F:homoserine dehydrogenase activity"/>
    <property type="evidence" value="ECO:0007669"/>
    <property type="project" value="UniProtKB-EC"/>
</dbReference>
<evidence type="ECO:0000256" key="1">
    <source>
        <dbReference type="ARBA" id="ARBA00005056"/>
    </source>
</evidence>
<dbReference type="Proteomes" id="UP000705508">
    <property type="component" value="Unassembled WGS sequence"/>
</dbReference>
<feature type="domain" description="Homoserine dehydrogenase catalytic" evidence="16">
    <location>
        <begin position="132"/>
        <end position="310"/>
    </location>
</feature>
<dbReference type="PIRSF" id="PIRSF000098">
    <property type="entry name" value="Homoser_dehydrog"/>
    <property type="match status" value="1"/>
</dbReference>
<dbReference type="RefSeq" id="WP_204906262.1">
    <property type="nucleotide sequence ID" value="NZ_JACJKS010000006.1"/>
</dbReference>
<evidence type="ECO:0000256" key="4">
    <source>
        <dbReference type="ARBA" id="ARBA00013213"/>
    </source>
</evidence>
<feature type="active site" description="Proton donor" evidence="12">
    <location>
        <position position="200"/>
    </location>
</feature>
<reference evidence="18" key="2">
    <citation type="journal article" date="2021" name="Sci. Rep.">
        <title>The distribution of antibiotic resistance genes in chicken gut microbiota commensals.</title>
        <authorList>
            <person name="Juricova H."/>
            <person name="Matiasovicova J."/>
            <person name="Kubasova T."/>
            <person name="Cejkova D."/>
            <person name="Rychlik I."/>
        </authorList>
    </citation>
    <scope>NUCLEOTIDE SEQUENCE</scope>
    <source>
        <strain evidence="18">An582</strain>
    </source>
</reference>
<evidence type="ECO:0000256" key="8">
    <source>
        <dbReference type="ARBA" id="ARBA00023002"/>
    </source>
</evidence>
<dbReference type="GO" id="GO:0050661">
    <property type="term" value="F:NADP binding"/>
    <property type="evidence" value="ECO:0007669"/>
    <property type="project" value="InterPro"/>
</dbReference>
<proteinExistence type="inferred from homology"/>
<keyword evidence="6 14" id="KW-0028">Amino-acid biosynthesis</keyword>
<evidence type="ECO:0000256" key="15">
    <source>
        <dbReference type="RuleBase" id="RU004171"/>
    </source>
</evidence>